<dbReference type="InterPro" id="IPR037219">
    <property type="entry name" value="Peptidase_M41-like"/>
</dbReference>
<feature type="active site" evidence="11">
    <location>
        <position position="561"/>
    </location>
</feature>
<dbReference type="GO" id="GO:0008237">
    <property type="term" value="F:metallopeptidase activity"/>
    <property type="evidence" value="ECO:0007669"/>
    <property type="project" value="UniProtKB-KW"/>
</dbReference>
<evidence type="ECO:0000256" key="1">
    <source>
        <dbReference type="ARBA" id="ARBA00004370"/>
    </source>
</evidence>
<feature type="domain" description="AAA+ ATPase" evidence="14">
    <location>
        <begin position="330"/>
        <end position="469"/>
    </location>
</feature>
<keyword evidence="9 11" id="KW-0482">Metalloprotease</keyword>
<feature type="binding site" evidence="11">
    <location>
        <begin position="338"/>
        <end position="345"/>
    </location>
    <ligand>
        <name>ATP</name>
        <dbReference type="ChEBI" id="CHEBI:30616"/>
    </ligand>
</feature>
<dbReference type="Gene3D" id="1.20.58.760">
    <property type="entry name" value="Peptidase M41"/>
    <property type="match status" value="1"/>
</dbReference>
<keyword evidence="5 11" id="KW-0547">Nucleotide-binding</keyword>
<protein>
    <recommendedName>
        <fullName evidence="11">ATP-dependent zinc metalloprotease FtsH</fullName>
        <ecNumber evidence="11">3.4.24.-</ecNumber>
    </recommendedName>
</protein>
<comment type="function">
    <text evidence="11">Acts as a processive, ATP-dependent zinc metallopeptidase for both cytoplasmic and membrane proteins. Plays a role in the quality control of integral membrane proteins.</text>
</comment>
<feature type="binding site" evidence="11">
    <location>
        <position position="636"/>
    </location>
    <ligand>
        <name>Zn(2+)</name>
        <dbReference type="ChEBI" id="CHEBI:29105"/>
        <note>catalytic</note>
    </ligand>
</feature>
<feature type="binding site" evidence="11">
    <location>
        <position position="564"/>
    </location>
    <ligand>
        <name>Zn(2+)</name>
        <dbReference type="ChEBI" id="CHEBI:29105"/>
        <note>catalytic</note>
    </ligand>
</feature>
<dbReference type="EMBL" id="JBHUIT010000008">
    <property type="protein sequence ID" value="MFD2256405.1"/>
    <property type="molecule type" value="Genomic_DNA"/>
</dbReference>
<organism evidence="15 16">
    <name type="scientific">Luteolibacter algae</name>
    <dbReference type="NCBI Taxonomy" id="454151"/>
    <lineage>
        <taxon>Bacteria</taxon>
        <taxon>Pseudomonadati</taxon>
        <taxon>Verrucomicrobiota</taxon>
        <taxon>Verrucomicrobiia</taxon>
        <taxon>Verrucomicrobiales</taxon>
        <taxon>Verrucomicrobiaceae</taxon>
        <taxon>Luteolibacter</taxon>
    </lineage>
</organism>
<dbReference type="InterPro" id="IPR003959">
    <property type="entry name" value="ATPase_AAA_core"/>
</dbReference>
<dbReference type="Pfam" id="PF17862">
    <property type="entry name" value="AAA_lid_3"/>
    <property type="match status" value="1"/>
</dbReference>
<dbReference type="PANTHER" id="PTHR23076:SF97">
    <property type="entry name" value="ATP-DEPENDENT ZINC METALLOPROTEASE YME1L1"/>
    <property type="match status" value="1"/>
</dbReference>
<keyword evidence="7 11" id="KW-0862">Zinc</keyword>
<dbReference type="SUPFAM" id="SSF140990">
    <property type="entry name" value="FtsH protease domain-like"/>
    <property type="match status" value="1"/>
</dbReference>
<evidence type="ECO:0000313" key="15">
    <source>
        <dbReference type="EMBL" id="MFD2256405.1"/>
    </source>
</evidence>
<dbReference type="Pfam" id="PF00004">
    <property type="entry name" value="AAA"/>
    <property type="match status" value="1"/>
</dbReference>
<feature type="compositionally biased region" description="Basic and acidic residues" evidence="13">
    <location>
        <begin position="757"/>
        <end position="769"/>
    </location>
</feature>
<evidence type="ECO:0000256" key="12">
    <source>
        <dbReference type="RuleBase" id="RU003651"/>
    </source>
</evidence>
<dbReference type="EC" id="3.4.24.-" evidence="11"/>
<feature type="binding site" evidence="11">
    <location>
        <position position="560"/>
    </location>
    <ligand>
        <name>Zn(2+)</name>
        <dbReference type="ChEBI" id="CHEBI:29105"/>
        <note>catalytic</note>
    </ligand>
</feature>
<dbReference type="PROSITE" id="PS00674">
    <property type="entry name" value="AAA"/>
    <property type="match status" value="1"/>
</dbReference>
<comment type="subunit">
    <text evidence="11">Homohexamer.</text>
</comment>
<dbReference type="InterPro" id="IPR041569">
    <property type="entry name" value="AAA_lid_3"/>
</dbReference>
<dbReference type="InterPro" id="IPR003593">
    <property type="entry name" value="AAA+_ATPase"/>
</dbReference>
<dbReference type="Gene3D" id="3.40.50.300">
    <property type="entry name" value="P-loop containing nucleotide triphosphate hydrolases"/>
    <property type="match status" value="1"/>
</dbReference>
<comment type="similarity">
    <text evidence="12">Belongs to the AAA ATPase family.</text>
</comment>
<keyword evidence="16" id="KW-1185">Reference proteome</keyword>
<evidence type="ECO:0000256" key="3">
    <source>
        <dbReference type="ARBA" id="ARBA00022670"/>
    </source>
</evidence>
<keyword evidence="11" id="KW-1133">Transmembrane helix</keyword>
<dbReference type="InterPro" id="IPR003960">
    <property type="entry name" value="ATPase_AAA_CS"/>
</dbReference>
<evidence type="ECO:0000256" key="8">
    <source>
        <dbReference type="ARBA" id="ARBA00022840"/>
    </source>
</evidence>
<dbReference type="Pfam" id="PF01434">
    <property type="entry name" value="Peptidase_M41"/>
    <property type="match status" value="1"/>
</dbReference>
<dbReference type="RefSeq" id="WP_386819608.1">
    <property type="nucleotide sequence ID" value="NZ_JBHUIT010000008.1"/>
</dbReference>
<dbReference type="SMART" id="SM00382">
    <property type="entry name" value="AAA"/>
    <property type="match status" value="1"/>
</dbReference>
<dbReference type="InterPro" id="IPR005936">
    <property type="entry name" value="FtsH"/>
</dbReference>
<proteinExistence type="inferred from homology"/>
<dbReference type="NCBIfam" id="TIGR01241">
    <property type="entry name" value="FtsH_fam"/>
    <property type="match status" value="1"/>
</dbReference>
<evidence type="ECO:0000256" key="9">
    <source>
        <dbReference type="ARBA" id="ARBA00023049"/>
    </source>
</evidence>
<dbReference type="HAMAP" id="MF_01458">
    <property type="entry name" value="FtsH"/>
    <property type="match status" value="1"/>
</dbReference>
<accession>A0ABW5D9R1</accession>
<comment type="cofactor">
    <cofactor evidence="11">
        <name>Zn(2+)</name>
        <dbReference type="ChEBI" id="CHEBI:29105"/>
    </cofactor>
    <text evidence="11">Binds 1 zinc ion per subunit.</text>
</comment>
<sequence length="786" mass="86494">MSDSKNNIPQPPNSNRPSGDNNGFNWRVLALFSLALVILGVAFFGPQMNPQAKTLSYSEFRQTLDQDRVILDNPEKPLKVVTSDTALDATISGWVKAPLEKPENPEIKTSDFRVPVNLGLQSEEIRELMGDNIRMEEISDSGEAPLEGDVETLSLAQFRKAKALGEIKEGDLINPLRILMTDGNANAVIVGKRETITNMQEAKDSEGHKIEPMPFNVSVDSTILGSELRELLKDKAQYVRKSDYLSKALFTFLPFLLVILLLFFLFRQQMKSAGRGAMSFGKSKARLLTMDRNKVTFKDVAGIQEAKEELFEIVDFLRDPKKFQKLGGSIPKGVLMVGSPGTGKTLLARAIAGEADVPFFSISGSDFVEMFVGVGASRVRDMFEQGKKNAPCLIFIDEIDAVGRHRGHGMGGGHDEREQTLNQLLVEMDGFDTQEGVIIIAATNRPDVLDPALLRPGRFDRQVSVSLPDVNGREEILRVHVKKIKLAANTDLATIARGTPGFSGAELANLVNEAALLAARKGLSAVTLAEMEEARDKVRWGRERRSLAMSDKEKVGTAWHEAGHAYLNMVLPHTHPLHKVTIIPRGPYLGATMYLPDGDKYSTQKKEALANLIVTMGGRIAEAFHSDDVSNGASGDIRQATSLARNMVCEWGMSDKLGMVEYGEGENPVFLARDMNKSRNYSEETARVIDAEIKKFIDDAYEEATSILTRDRDIVEKIALALLEYETLDASHLRDIIDHGEMRNPPSAPKPPPIPDDLSKKPSSKKVEDERPEDDGPLPGVVGAPA</sequence>
<feature type="region of interest" description="Disordered" evidence="13">
    <location>
        <begin position="1"/>
        <end position="20"/>
    </location>
</feature>
<evidence type="ECO:0000256" key="4">
    <source>
        <dbReference type="ARBA" id="ARBA00022723"/>
    </source>
</evidence>
<name>A0ABW5D9R1_9BACT</name>
<feature type="compositionally biased region" description="Pro residues" evidence="13">
    <location>
        <begin position="746"/>
        <end position="755"/>
    </location>
</feature>
<keyword evidence="10 11" id="KW-0472">Membrane</keyword>
<dbReference type="Proteomes" id="UP001597375">
    <property type="component" value="Unassembled WGS sequence"/>
</dbReference>
<keyword evidence="6 11" id="KW-0378">Hydrolase</keyword>
<dbReference type="Gene3D" id="1.10.8.60">
    <property type="match status" value="1"/>
</dbReference>
<evidence type="ECO:0000256" key="11">
    <source>
        <dbReference type="HAMAP-Rule" id="MF_01458"/>
    </source>
</evidence>
<gene>
    <name evidence="11 15" type="primary">ftsH</name>
    <name evidence="15" type="ORF">ACFSSA_06950</name>
</gene>
<feature type="region of interest" description="Disordered" evidence="13">
    <location>
        <begin position="739"/>
        <end position="786"/>
    </location>
</feature>
<feature type="transmembrane region" description="Helical" evidence="11">
    <location>
        <begin position="248"/>
        <end position="266"/>
    </location>
</feature>
<reference evidence="16" key="1">
    <citation type="journal article" date="2019" name="Int. J. Syst. Evol. Microbiol.">
        <title>The Global Catalogue of Microorganisms (GCM) 10K type strain sequencing project: providing services to taxonomists for standard genome sequencing and annotation.</title>
        <authorList>
            <consortium name="The Broad Institute Genomics Platform"/>
            <consortium name="The Broad Institute Genome Sequencing Center for Infectious Disease"/>
            <person name="Wu L."/>
            <person name="Ma J."/>
        </authorList>
    </citation>
    <scope>NUCLEOTIDE SEQUENCE [LARGE SCALE GENOMIC DNA]</scope>
    <source>
        <strain evidence="16">CGMCC 4.7106</strain>
    </source>
</reference>
<comment type="similarity">
    <text evidence="2 11">In the C-terminal section; belongs to the peptidase M41 family.</text>
</comment>
<dbReference type="SUPFAM" id="SSF52540">
    <property type="entry name" value="P-loop containing nucleoside triphosphate hydrolases"/>
    <property type="match status" value="1"/>
</dbReference>
<evidence type="ECO:0000256" key="7">
    <source>
        <dbReference type="ARBA" id="ARBA00022833"/>
    </source>
</evidence>
<keyword evidence="11" id="KW-0812">Transmembrane</keyword>
<keyword evidence="4 11" id="KW-0479">Metal-binding</keyword>
<keyword evidence="8 11" id="KW-0067">ATP-binding</keyword>
<dbReference type="InterPro" id="IPR000642">
    <property type="entry name" value="Peptidase_M41"/>
</dbReference>
<dbReference type="InterPro" id="IPR027417">
    <property type="entry name" value="P-loop_NTPase"/>
</dbReference>
<feature type="transmembrane region" description="Helical" evidence="11">
    <location>
        <begin position="24"/>
        <end position="45"/>
    </location>
</feature>
<evidence type="ECO:0000313" key="16">
    <source>
        <dbReference type="Proteomes" id="UP001597375"/>
    </source>
</evidence>
<evidence type="ECO:0000256" key="6">
    <source>
        <dbReference type="ARBA" id="ARBA00022801"/>
    </source>
</evidence>
<comment type="subcellular location">
    <subcellularLocation>
        <location evidence="11">Cell membrane</location>
        <topology evidence="11">Multi-pass membrane protein</topology>
        <orientation evidence="11">Cytoplasmic side</orientation>
    </subcellularLocation>
    <subcellularLocation>
        <location evidence="1">Membrane</location>
    </subcellularLocation>
</comment>
<keyword evidence="11" id="KW-1003">Cell membrane</keyword>
<dbReference type="PANTHER" id="PTHR23076">
    <property type="entry name" value="METALLOPROTEASE M41 FTSH"/>
    <property type="match status" value="1"/>
</dbReference>
<evidence type="ECO:0000256" key="13">
    <source>
        <dbReference type="SAM" id="MobiDB-lite"/>
    </source>
</evidence>
<comment type="similarity">
    <text evidence="11">In the central section; belongs to the AAA ATPase family.</text>
</comment>
<evidence type="ECO:0000259" key="14">
    <source>
        <dbReference type="SMART" id="SM00382"/>
    </source>
</evidence>
<comment type="caution">
    <text evidence="15">The sequence shown here is derived from an EMBL/GenBank/DDBJ whole genome shotgun (WGS) entry which is preliminary data.</text>
</comment>
<evidence type="ECO:0000256" key="2">
    <source>
        <dbReference type="ARBA" id="ARBA00010044"/>
    </source>
</evidence>
<evidence type="ECO:0000256" key="5">
    <source>
        <dbReference type="ARBA" id="ARBA00022741"/>
    </source>
</evidence>
<keyword evidence="3 11" id="KW-0645">Protease</keyword>
<evidence type="ECO:0000256" key="10">
    <source>
        <dbReference type="ARBA" id="ARBA00023136"/>
    </source>
</evidence>
<dbReference type="CDD" id="cd19501">
    <property type="entry name" value="RecA-like_FtsH"/>
    <property type="match status" value="1"/>
</dbReference>